<dbReference type="EMBL" id="BFEA01000252">
    <property type="protein sequence ID" value="GBG76744.1"/>
    <property type="molecule type" value="Genomic_DNA"/>
</dbReference>
<organism evidence="4 5">
    <name type="scientific">Chara braunii</name>
    <name type="common">Braun's stonewort</name>
    <dbReference type="NCBI Taxonomy" id="69332"/>
    <lineage>
        <taxon>Eukaryota</taxon>
        <taxon>Viridiplantae</taxon>
        <taxon>Streptophyta</taxon>
        <taxon>Charophyceae</taxon>
        <taxon>Charales</taxon>
        <taxon>Characeae</taxon>
        <taxon>Chara</taxon>
    </lineage>
</organism>
<dbReference type="PROSITE" id="PS50004">
    <property type="entry name" value="C2"/>
    <property type="match status" value="1"/>
</dbReference>
<dbReference type="InterPro" id="IPR036779">
    <property type="entry name" value="LysM_dom_sf"/>
</dbReference>
<evidence type="ECO:0000313" key="4">
    <source>
        <dbReference type="EMBL" id="GBG76744.1"/>
    </source>
</evidence>
<reference evidence="4 5" key="1">
    <citation type="journal article" date="2018" name="Cell">
        <title>The Chara Genome: Secondary Complexity and Implications for Plant Terrestrialization.</title>
        <authorList>
            <person name="Nishiyama T."/>
            <person name="Sakayama H."/>
            <person name="Vries J.D."/>
            <person name="Buschmann H."/>
            <person name="Saint-Marcoux D."/>
            <person name="Ullrich K.K."/>
            <person name="Haas F.B."/>
            <person name="Vanderstraeten L."/>
            <person name="Becker D."/>
            <person name="Lang D."/>
            <person name="Vosolsobe S."/>
            <person name="Rombauts S."/>
            <person name="Wilhelmsson P.K.I."/>
            <person name="Janitza P."/>
            <person name="Kern R."/>
            <person name="Heyl A."/>
            <person name="Rumpler F."/>
            <person name="Villalobos L.I.A.C."/>
            <person name="Clay J.M."/>
            <person name="Skokan R."/>
            <person name="Toyoda A."/>
            <person name="Suzuki Y."/>
            <person name="Kagoshima H."/>
            <person name="Schijlen E."/>
            <person name="Tajeshwar N."/>
            <person name="Catarino B."/>
            <person name="Hetherington A.J."/>
            <person name="Saltykova A."/>
            <person name="Bonnot C."/>
            <person name="Breuninger H."/>
            <person name="Symeonidi A."/>
            <person name="Radhakrishnan G.V."/>
            <person name="Van Nieuwerburgh F."/>
            <person name="Deforce D."/>
            <person name="Chang C."/>
            <person name="Karol K.G."/>
            <person name="Hedrich R."/>
            <person name="Ulvskov P."/>
            <person name="Glockner G."/>
            <person name="Delwiche C.F."/>
            <person name="Petrasek J."/>
            <person name="Van de Peer Y."/>
            <person name="Friml J."/>
            <person name="Beilby M."/>
            <person name="Dolan L."/>
            <person name="Kohara Y."/>
            <person name="Sugano S."/>
            <person name="Fujiyama A."/>
            <person name="Delaux P.-M."/>
            <person name="Quint M."/>
            <person name="TheiBen G."/>
            <person name="Hagemann M."/>
            <person name="Harholt J."/>
            <person name="Dunand C."/>
            <person name="Zachgo S."/>
            <person name="Langdale J."/>
            <person name="Maumus F."/>
            <person name="Straeten D.V.D."/>
            <person name="Gould S.B."/>
            <person name="Rensing S.A."/>
        </authorList>
    </citation>
    <scope>NUCLEOTIDE SEQUENCE [LARGE SCALE GENOMIC DNA]</scope>
    <source>
        <strain evidence="4 5">S276</strain>
    </source>
</reference>
<evidence type="ECO:0000313" key="5">
    <source>
        <dbReference type="Proteomes" id="UP000265515"/>
    </source>
</evidence>
<protein>
    <recommendedName>
        <fullName evidence="6">LysM domain-containing protein</fullName>
    </recommendedName>
</protein>
<dbReference type="CDD" id="cd00118">
    <property type="entry name" value="LysM"/>
    <property type="match status" value="1"/>
</dbReference>
<keyword evidence="1" id="KW-0472">Membrane</keyword>
<dbReference type="InterPro" id="IPR000008">
    <property type="entry name" value="C2_dom"/>
</dbReference>
<dbReference type="Gene3D" id="3.10.350.10">
    <property type="entry name" value="LysM domain"/>
    <property type="match status" value="1"/>
</dbReference>
<proteinExistence type="predicted"/>
<dbReference type="InterPro" id="IPR018392">
    <property type="entry name" value="LysM"/>
</dbReference>
<evidence type="ECO:0000256" key="1">
    <source>
        <dbReference type="SAM" id="Phobius"/>
    </source>
</evidence>
<dbReference type="SMART" id="SM00257">
    <property type="entry name" value="LysM"/>
    <property type="match status" value="1"/>
</dbReference>
<dbReference type="OMA" id="LCHIASC"/>
<dbReference type="SUPFAM" id="SSF49562">
    <property type="entry name" value="C2 domain (Calcium/lipid-binding domain, CaLB)"/>
    <property type="match status" value="1"/>
</dbReference>
<dbReference type="Pfam" id="PF00168">
    <property type="entry name" value="C2"/>
    <property type="match status" value="1"/>
</dbReference>
<evidence type="ECO:0000259" key="2">
    <source>
        <dbReference type="PROSITE" id="PS50004"/>
    </source>
</evidence>
<name>A0A388L359_CHABU</name>
<dbReference type="InterPro" id="IPR035892">
    <property type="entry name" value="C2_domain_sf"/>
</dbReference>
<gene>
    <name evidence="4" type="ORF">CBR_g22961</name>
</gene>
<dbReference type="SUPFAM" id="SSF54106">
    <property type="entry name" value="LysM domain"/>
    <property type="match status" value="1"/>
</dbReference>
<dbReference type="Gramene" id="GBG76744">
    <property type="protein sequence ID" value="GBG76744"/>
    <property type="gene ID" value="CBR_g22961"/>
</dbReference>
<feature type="domain" description="C2" evidence="2">
    <location>
        <begin position="1"/>
        <end position="114"/>
    </location>
</feature>
<dbReference type="PROSITE" id="PS51782">
    <property type="entry name" value="LYSM"/>
    <property type="match status" value="1"/>
</dbReference>
<evidence type="ECO:0008006" key="6">
    <source>
        <dbReference type="Google" id="ProtNLM"/>
    </source>
</evidence>
<dbReference type="Proteomes" id="UP000265515">
    <property type="component" value="Unassembled WGS sequence"/>
</dbReference>
<evidence type="ECO:0000259" key="3">
    <source>
        <dbReference type="PROSITE" id="PS51782"/>
    </source>
</evidence>
<keyword evidence="1" id="KW-1133">Transmembrane helix</keyword>
<dbReference type="STRING" id="69332.A0A388L359"/>
<dbReference type="CDD" id="cd00030">
    <property type="entry name" value="C2"/>
    <property type="match status" value="1"/>
</dbReference>
<dbReference type="Pfam" id="PF01476">
    <property type="entry name" value="LysM"/>
    <property type="match status" value="1"/>
</dbReference>
<dbReference type="OrthoDB" id="73919at2759"/>
<accession>A0A388L359</accession>
<dbReference type="AlphaFoldDB" id="A0A388L359"/>
<keyword evidence="1" id="KW-0812">Transmembrane</keyword>
<feature type="transmembrane region" description="Helical" evidence="1">
    <location>
        <begin position="219"/>
        <end position="237"/>
    </location>
</feature>
<feature type="domain" description="LysM" evidence="3">
    <location>
        <begin position="244"/>
        <end position="290"/>
    </location>
</feature>
<sequence>MAVVTGTLKMEIVDGAYLTPCNKDGTADSYCRVQIGPPSGPIREEARTRTEKGSLSPKWLKDVTFPVMKEENDMDVLNVSVFNDDGKNADGTLIGFCTITLTNVILAGTTLERYKLTGPDGMPAGEVCLIMRYVPRVVDLPPETDAYGQVRGDDGMLGAGDPGKLGYYGGKFGEDLVGAAEGYLTGKADSIGKVVSDEVGVAGSLDSKAGSKGNSRSRFFSILGAIVAVVMTAMAVGKGQRQARYYEVQEGDTLCAIAGCYNMTPDLLYEANLEVTDDPDRIYPGDRIFIP</sequence>
<keyword evidence="5" id="KW-1185">Reference proteome</keyword>
<dbReference type="SMART" id="SM00239">
    <property type="entry name" value="C2"/>
    <property type="match status" value="1"/>
</dbReference>
<dbReference type="Gene3D" id="2.60.40.150">
    <property type="entry name" value="C2 domain"/>
    <property type="match status" value="1"/>
</dbReference>
<comment type="caution">
    <text evidence="4">The sequence shown here is derived from an EMBL/GenBank/DDBJ whole genome shotgun (WGS) entry which is preliminary data.</text>
</comment>